<dbReference type="RefSeq" id="XP_033388611.1">
    <property type="nucleotide sequence ID" value="XM_033521087.1"/>
</dbReference>
<reference evidence="2" key="1">
    <citation type="journal article" date="2020" name="Stud. Mycol.">
        <title>101 Dothideomycetes genomes: a test case for predicting lifestyles and emergence of pathogens.</title>
        <authorList>
            <person name="Haridas S."/>
            <person name="Albert R."/>
            <person name="Binder M."/>
            <person name="Bloem J."/>
            <person name="Labutti K."/>
            <person name="Salamov A."/>
            <person name="Andreopoulos B."/>
            <person name="Baker S."/>
            <person name="Barry K."/>
            <person name="Bills G."/>
            <person name="Bluhm B."/>
            <person name="Cannon C."/>
            <person name="Castanera R."/>
            <person name="Culley D."/>
            <person name="Daum C."/>
            <person name="Ezra D."/>
            <person name="Gonzalez J."/>
            <person name="Henrissat B."/>
            <person name="Kuo A."/>
            <person name="Liang C."/>
            <person name="Lipzen A."/>
            <person name="Lutzoni F."/>
            <person name="Magnuson J."/>
            <person name="Mondo S."/>
            <person name="Nolan M."/>
            <person name="Ohm R."/>
            <person name="Pangilinan J."/>
            <person name="Park H.-J."/>
            <person name="Ramirez L."/>
            <person name="Alfaro M."/>
            <person name="Sun H."/>
            <person name="Tritt A."/>
            <person name="Yoshinaga Y."/>
            <person name="Zwiers L.-H."/>
            <person name="Turgeon B."/>
            <person name="Goodwin S."/>
            <person name="Spatafora J."/>
            <person name="Crous P."/>
            <person name="Grigoriev I."/>
        </authorList>
    </citation>
    <scope>NUCLEOTIDE SEQUENCE</scope>
    <source>
        <strain evidence="2">CBS 175.79</strain>
    </source>
</reference>
<gene>
    <name evidence="2" type="ORF">BU24DRAFT_136147</name>
</gene>
<keyword evidence="1" id="KW-0472">Membrane</keyword>
<evidence type="ECO:0000256" key="1">
    <source>
        <dbReference type="SAM" id="Phobius"/>
    </source>
</evidence>
<feature type="transmembrane region" description="Helical" evidence="1">
    <location>
        <begin position="30"/>
        <end position="47"/>
    </location>
</feature>
<dbReference type="AlphaFoldDB" id="A0A6A5Y3Z4"/>
<accession>A0A6A5Y3Z4</accession>
<organism evidence="2 3">
    <name type="scientific">Aaosphaeria arxii CBS 175.79</name>
    <dbReference type="NCBI Taxonomy" id="1450172"/>
    <lineage>
        <taxon>Eukaryota</taxon>
        <taxon>Fungi</taxon>
        <taxon>Dikarya</taxon>
        <taxon>Ascomycota</taxon>
        <taxon>Pezizomycotina</taxon>
        <taxon>Dothideomycetes</taxon>
        <taxon>Pleosporomycetidae</taxon>
        <taxon>Pleosporales</taxon>
        <taxon>Pleosporales incertae sedis</taxon>
        <taxon>Aaosphaeria</taxon>
    </lineage>
</organism>
<protein>
    <submittedName>
        <fullName evidence="2">Uncharacterized protein</fullName>
    </submittedName>
</protein>
<keyword evidence="3" id="KW-1185">Reference proteome</keyword>
<evidence type="ECO:0000313" key="2">
    <source>
        <dbReference type="EMBL" id="KAF2020272.1"/>
    </source>
</evidence>
<evidence type="ECO:0000313" key="3">
    <source>
        <dbReference type="Proteomes" id="UP000799778"/>
    </source>
</evidence>
<dbReference type="GeneID" id="54278484"/>
<name>A0A6A5Y3Z4_9PLEO</name>
<proteinExistence type="predicted"/>
<sequence>MYTTLHYIHAIFSIVVRSSRLTAYVPSLGYTPYLLLIFLFTLVRCFLQKSNQTSTIPIRALTSLHTIPIRFLFLRVSC</sequence>
<dbReference type="EMBL" id="ML978067">
    <property type="protein sequence ID" value="KAF2020272.1"/>
    <property type="molecule type" value="Genomic_DNA"/>
</dbReference>
<keyword evidence="1" id="KW-0812">Transmembrane</keyword>
<keyword evidence="1" id="KW-1133">Transmembrane helix</keyword>
<dbReference type="Proteomes" id="UP000799778">
    <property type="component" value="Unassembled WGS sequence"/>
</dbReference>